<proteinExistence type="predicted"/>
<evidence type="ECO:0000259" key="1">
    <source>
        <dbReference type="Pfam" id="PF12804"/>
    </source>
</evidence>
<dbReference type="PANTHER" id="PTHR43777">
    <property type="entry name" value="MOLYBDENUM COFACTOR CYTIDYLYLTRANSFERASE"/>
    <property type="match status" value="1"/>
</dbReference>
<keyword evidence="2" id="KW-0548">Nucleotidyltransferase</keyword>
<protein>
    <submittedName>
        <fullName evidence="2">CTP:molybdopterin cytidylyltransferase MocA</fullName>
    </submittedName>
</protein>
<dbReference type="InterPro" id="IPR029044">
    <property type="entry name" value="Nucleotide-diphossugar_trans"/>
</dbReference>
<dbReference type="EMBL" id="JACHDY010000006">
    <property type="protein sequence ID" value="MBB5319113.1"/>
    <property type="molecule type" value="Genomic_DNA"/>
</dbReference>
<dbReference type="Proteomes" id="UP000568106">
    <property type="component" value="Unassembled WGS sequence"/>
</dbReference>
<dbReference type="InterPro" id="IPR025877">
    <property type="entry name" value="MobA-like_NTP_Trfase"/>
</dbReference>
<dbReference type="GO" id="GO:0016779">
    <property type="term" value="F:nucleotidyltransferase activity"/>
    <property type="evidence" value="ECO:0007669"/>
    <property type="project" value="UniProtKB-KW"/>
</dbReference>
<reference evidence="2" key="1">
    <citation type="submission" date="2020-08" db="EMBL/GenBank/DDBJ databases">
        <title>Genomic Encyclopedia of Type Strains, Phase IV (KMG-V): Genome sequencing to study the core and pangenomes of soil and plant-associated prokaryotes.</title>
        <authorList>
            <person name="Whitman W."/>
        </authorList>
    </citation>
    <scope>NUCLEOTIDE SEQUENCE [LARGE SCALE GENOMIC DNA]</scope>
    <source>
        <strain evidence="2">M8UP27</strain>
    </source>
</reference>
<sequence length="185" mass="19182">MRRIGAVILAAGASRRLGEPKQLVKVGAENLLERSVRVGHEAGFSPVIVVLGASAESIEAACKLGDAEVLINESWSEGMGASVRVGVGALRDVDGCVLMTCDMPAVTATHLRTLSASGEVTGSAYAGWRGVPAYFPAASFEDLMKLRGDAGAKNLLRSAPCVALAGGELDVDTIEDLERARALFG</sequence>
<comment type="caution">
    <text evidence="2">The sequence shown here is derived from an EMBL/GenBank/DDBJ whole genome shotgun (WGS) entry which is preliminary data.</text>
</comment>
<dbReference type="Pfam" id="PF12804">
    <property type="entry name" value="NTP_transf_3"/>
    <property type="match status" value="1"/>
</dbReference>
<keyword evidence="3" id="KW-1185">Reference proteome</keyword>
<accession>A0A7W8IL76</accession>
<dbReference type="Gene3D" id="3.90.550.10">
    <property type="entry name" value="Spore Coat Polysaccharide Biosynthesis Protein SpsA, Chain A"/>
    <property type="match status" value="1"/>
</dbReference>
<gene>
    <name evidence="2" type="ORF">HDF09_003812</name>
</gene>
<dbReference type="SUPFAM" id="SSF53448">
    <property type="entry name" value="Nucleotide-diphospho-sugar transferases"/>
    <property type="match status" value="1"/>
</dbReference>
<dbReference type="PANTHER" id="PTHR43777:SF1">
    <property type="entry name" value="MOLYBDENUM COFACTOR CYTIDYLYLTRANSFERASE"/>
    <property type="match status" value="1"/>
</dbReference>
<organism evidence="2 3">
    <name type="scientific">Tunturiibacter empetritectus</name>
    <dbReference type="NCBI Taxonomy" id="3069691"/>
    <lineage>
        <taxon>Bacteria</taxon>
        <taxon>Pseudomonadati</taxon>
        <taxon>Acidobacteriota</taxon>
        <taxon>Terriglobia</taxon>
        <taxon>Terriglobales</taxon>
        <taxon>Acidobacteriaceae</taxon>
        <taxon>Tunturiibacter</taxon>
    </lineage>
</organism>
<feature type="domain" description="MobA-like NTP transferase" evidence="1">
    <location>
        <begin position="6"/>
        <end position="158"/>
    </location>
</feature>
<dbReference type="CDD" id="cd04182">
    <property type="entry name" value="GT_2_like_f"/>
    <property type="match status" value="1"/>
</dbReference>
<keyword evidence="2" id="KW-0808">Transferase</keyword>
<dbReference type="AlphaFoldDB" id="A0A7W8IL76"/>
<name>A0A7W8IL76_9BACT</name>
<evidence type="ECO:0000313" key="3">
    <source>
        <dbReference type="Proteomes" id="UP000568106"/>
    </source>
</evidence>
<evidence type="ECO:0000313" key="2">
    <source>
        <dbReference type="EMBL" id="MBB5319113.1"/>
    </source>
</evidence>